<dbReference type="Gene3D" id="3.30.830.10">
    <property type="entry name" value="Metalloenzyme, LuxS/M16 peptidase-like"/>
    <property type="match status" value="2"/>
</dbReference>
<dbReference type="InterPro" id="IPR007863">
    <property type="entry name" value="Peptidase_M16_C"/>
</dbReference>
<name>A0A3D8YC55_9BACT</name>
<dbReference type="Proteomes" id="UP000256373">
    <property type="component" value="Unassembled WGS sequence"/>
</dbReference>
<dbReference type="OrthoDB" id="9811314at2"/>
<dbReference type="PANTHER" id="PTHR11851">
    <property type="entry name" value="METALLOPROTEASE"/>
    <property type="match status" value="1"/>
</dbReference>
<dbReference type="EMBL" id="QNUL01000008">
    <property type="protein sequence ID" value="REA61282.1"/>
    <property type="molecule type" value="Genomic_DNA"/>
</dbReference>
<evidence type="ECO:0000313" key="5">
    <source>
        <dbReference type="Proteomes" id="UP000256373"/>
    </source>
</evidence>
<reference evidence="4 5" key="1">
    <citation type="submission" date="2018-07" db="EMBL/GenBank/DDBJ databases">
        <title>Dyadobacter roseus sp. nov., isolated from rose rhizosphere soil.</title>
        <authorList>
            <person name="Chen L."/>
        </authorList>
    </citation>
    <scope>NUCLEOTIDE SEQUENCE [LARGE SCALE GENOMIC DNA]</scope>
    <source>
        <strain evidence="4 5">RS19</strain>
    </source>
</reference>
<evidence type="ECO:0000313" key="4">
    <source>
        <dbReference type="EMBL" id="REA61282.1"/>
    </source>
</evidence>
<evidence type="ECO:0000259" key="3">
    <source>
        <dbReference type="Pfam" id="PF05193"/>
    </source>
</evidence>
<dbReference type="Pfam" id="PF05193">
    <property type="entry name" value="Peptidase_M16_C"/>
    <property type="match status" value="1"/>
</dbReference>
<proteinExistence type="inferred from homology"/>
<keyword evidence="5" id="KW-1185">Reference proteome</keyword>
<dbReference type="InterPro" id="IPR011765">
    <property type="entry name" value="Pept_M16_N"/>
</dbReference>
<organism evidence="4 5">
    <name type="scientific">Dyadobacter luteus</name>
    <dbReference type="NCBI Taxonomy" id="2259619"/>
    <lineage>
        <taxon>Bacteria</taxon>
        <taxon>Pseudomonadati</taxon>
        <taxon>Bacteroidota</taxon>
        <taxon>Cytophagia</taxon>
        <taxon>Cytophagales</taxon>
        <taxon>Spirosomataceae</taxon>
        <taxon>Dyadobacter</taxon>
    </lineage>
</organism>
<dbReference type="PANTHER" id="PTHR11851:SF49">
    <property type="entry name" value="MITOCHONDRIAL-PROCESSING PEPTIDASE SUBUNIT ALPHA"/>
    <property type="match status" value="1"/>
</dbReference>
<dbReference type="AlphaFoldDB" id="A0A3D8YC55"/>
<dbReference type="RefSeq" id="WP_115831256.1">
    <property type="nucleotide sequence ID" value="NZ_QNUL01000008.1"/>
</dbReference>
<comment type="caution">
    <text evidence="4">The sequence shown here is derived from an EMBL/GenBank/DDBJ whole genome shotgun (WGS) entry which is preliminary data.</text>
</comment>
<feature type="domain" description="Peptidase M16 C-terminal" evidence="3">
    <location>
        <begin position="186"/>
        <end position="360"/>
    </location>
</feature>
<protein>
    <submittedName>
        <fullName evidence="4">Insulinase family protein</fullName>
    </submittedName>
</protein>
<sequence length="429" mass="48857">MKRNNIRKQRNPKVTSLPTTEDYQLHTLSNGIRVAHKQVPYTSIAHCGIMLDIGSRDEQPLQQGLAHFWEHMAFKGTEKRSSFHIINRLENVGGELNAYTTKEKICFHASVLDDHFDKALELLADITFHSVFPDKQIEREKNVILEEMSMYVDSPEDAIQDDFDQLVFADHALGSNILGTTETVNSFDREHLRTFINDNIDTERIVVSSVSKLPFAKVIRIAEKYLGGIQRKTTNRQRIAPGVYTPIIQQKERSISQAQCAMGQPAYALLDDRRLPFFMLMNLLGGPGMNSRFNLSLREKNGYVYSIEGNYTPYLDTGFMGIFFGTEPRQLSKSIALINKELKKVREVPLTTLQLHQTKVQLMGQLAMSEESNMSFMLMMAKSLLDTGKVDSLPEIFAEIQAITSTQLQDIAQEMFNPENFSYLTFLPE</sequence>
<dbReference type="InterPro" id="IPR050361">
    <property type="entry name" value="MPP/UQCRC_Complex"/>
</dbReference>
<evidence type="ECO:0000259" key="2">
    <source>
        <dbReference type="Pfam" id="PF00675"/>
    </source>
</evidence>
<dbReference type="InterPro" id="IPR011249">
    <property type="entry name" value="Metalloenz_LuxS/M16"/>
</dbReference>
<dbReference type="GO" id="GO:0046872">
    <property type="term" value="F:metal ion binding"/>
    <property type="evidence" value="ECO:0007669"/>
    <property type="project" value="InterPro"/>
</dbReference>
<feature type="domain" description="Peptidase M16 N-terminal" evidence="2">
    <location>
        <begin position="33"/>
        <end position="180"/>
    </location>
</feature>
<accession>A0A3D8YC55</accession>
<comment type="similarity">
    <text evidence="1">Belongs to the peptidase M16 family.</text>
</comment>
<dbReference type="SUPFAM" id="SSF63411">
    <property type="entry name" value="LuxS/MPP-like metallohydrolase"/>
    <property type="match status" value="2"/>
</dbReference>
<gene>
    <name evidence="4" type="ORF">DSL64_12605</name>
</gene>
<dbReference type="Pfam" id="PF00675">
    <property type="entry name" value="Peptidase_M16"/>
    <property type="match status" value="1"/>
</dbReference>
<evidence type="ECO:0000256" key="1">
    <source>
        <dbReference type="ARBA" id="ARBA00007261"/>
    </source>
</evidence>